<feature type="compositionally biased region" description="Polar residues" evidence="1">
    <location>
        <begin position="45"/>
        <end position="54"/>
    </location>
</feature>
<organism evidence="2 3">
    <name type="scientific">Thermovibrio ammonificans (strain DSM 15698 / JCM 12110 / HB-1)</name>
    <dbReference type="NCBI Taxonomy" id="648996"/>
    <lineage>
        <taxon>Bacteria</taxon>
        <taxon>Pseudomonadati</taxon>
        <taxon>Aquificota</taxon>
        <taxon>Aquificia</taxon>
        <taxon>Desulfurobacteriales</taxon>
        <taxon>Desulfurobacteriaceae</taxon>
        <taxon>Thermovibrio</taxon>
    </lineage>
</organism>
<proteinExistence type="predicted"/>
<evidence type="ECO:0000256" key="1">
    <source>
        <dbReference type="SAM" id="MobiDB-lite"/>
    </source>
</evidence>
<protein>
    <submittedName>
        <fullName evidence="2">Uncharacterized protein</fullName>
    </submittedName>
</protein>
<sequence length="54" mass="5995">MELWVPLVVGAVGIWLVLRLKDGKECSGDSCSLSQVSPDELDKCNSCNSRRFRP</sequence>
<name>E8T4S5_THEA1</name>
<feature type="region of interest" description="Disordered" evidence="1">
    <location>
        <begin position="30"/>
        <end position="54"/>
    </location>
</feature>
<accession>E8T4S5</accession>
<reference evidence="2" key="1">
    <citation type="submission" date="2011-01" db="EMBL/GenBank/DDBJ databases">
        <title>Complete sequence of chromosome of Thermovibrio ammonificans HB-1.</title>
        <authorList>
            <consortium name="US DOE Joint Genome Institute"/>
            <person name="Lucas S."/>
            <person name="Copeland A."/>
            <person name="Lapidus A."/>
            <person name="Cheng J.-F."/>
            <person name="Goodwin L."/>
            <person name="Pitluck S."/>
            <person name="Davenport K."/>
            <person name="Detter J.C."/>
            <person name="Han C."/>
            <person name="Tapia R."/>
            <person name="Land M."/>
            <person name="Hauser L."/>
            <person name="Kyrpides N."/>
            <person name="Ivanova N."/>
            <person name="Ovchinnikova G."/>
            <person name="Vetriani C."/>
            <person name="Woyke T."/>
        </authorList>
    </citation>
    <scope>NUCLEOTIDE SEQUENCE [LARGE SCALE GENOMIC DNA]</scope>
    <source>
        <strain evidence="2">HB-1</strain>
    </source>
</reference>
<dbReference type="Proteomes" id="UP000006362">
    <property type="component" value="Chromosome"/>
</dbReference>
<evidence type="ECO:0000313" key="3">
    <source>
        <dbReference type="Proteomes" id="UP000006362"/>
    </source>
</evidence>
<dbReference type="KEGG" id="tam:Theam_0364"/>
<dbReference type="EMBL" id="CP002444">
    <property type="protein sequence ID" value="ADU96337.1"/>
    <property type="molecule type" value="Genomic_DNA"/>
</dbReference>
<dbReference type="HOGENOM" id="CLU_3048928_0_0_0"/>
<gene>
    <name evidence="2" type="ordered locus">Theam_0364</name>
</gene>
<keyword evidence="3" id="KW-1185">Reference proteome</keyword>
<dbReference type="AlphaFoldDB" id="E8T4S5"/>
<evidence type="ECO:0000313" key="2">
    <source>
        <dbReference type="EMBL" id="ADU96337.1"/>
    </source>
</evidence>